<dbReference type="OMA" id="GYLSHWD"/>
<accession>Q5AZJ9</accession>
<dbReference type="InterPro" id="IPR051236">
    <property type="entry name" value="HAT_RTT109-like"/>
</dbReference>
<protein>
    <submittedName>
        <fullName evidence="1">Uncharacterized protein</fullName>
    </submittedName>
</protein>
<reference evidence="2" key="1">
    <citation type="journal article" date="2005" name="Nature">
        <title>Sequencing of Aspergillus nidulans and comparative analysis with A. fumigatus and A. oryzae.</title>
        <authorList>
            <person name="Galagan J.E."/>
            <person name="Calvo S.E."/>
            <person name="Cuomo C."/>
            <person name="Ma L.J."/>
            <person name="Wortman J.R."/>
            <person name="Batzoglou S."/>
            <person name="Lee S.I."/>
            <person name="Basturkmen M."/>
            <person name="Spevak C.C."/>
            <person name="Clutterbuck J."/>
            <person name="Kapitonov V."/>
            <person name="Jurka J."/>
            <person name="Scazzocchio C."/>
            <person name="Farman M."/>
            <person name="Butler J."/>
            <person name="Purcell S."/>
            <person name="Harris S."/>
            <person name="Braus G.H."/>
            <person name="Draht O."/>
            <person name="Busch S."/>
            <person name="D'Enfert C."/>
            <person name="Bouchier C."/>
            <person name="Goldman G.H."/>
            <person name="Bell-Pedersen D."/>
            <person name="Griffiths-Jones S."/>
            <person name="Doonan J.H."/>
            <person name="Yu J."/>
            <person name="Vienken K."/>
            <person name="Pain A."/>
            <person name="Freitag M."/>
            <person name="Selker E.U."/>
            <person name="Archer D.B."/>
            <person name="Penalva M.A."/>
            <person name="Oakley B.R."/>
            <person name="Momany M."/>
            <person name="Tanaka T."/>
            <person name="Kumagai T."/>
            <person name="Asai K."/>
            <person name="Machida M."/>
            <person name="Nierman W.C."/>
            <person name="Denning D.W."/>
            <person name="Caddick M."/>
            <person name="Hynes M."/>
            <person name="Paoletti M."/>
            <person name="Fischer R."/>
            <person name="Miller B."/>
            <person name="Dyer P."/>
            <person name="Sachs M.S."/>
            <person name="Osmani S.A."/>
            <person name="Birren B.W."/>
        </authorList>
    </citation>
    <scope>NUCLEOTIDE SEQUENCE [LARGE SCALE GENOMIC DNA]</scope>
    <source>
        <strain evidence="2">FGSC A4 / ATCC 38163 / CBS 112.46 / NRRL 194 / M139</strain>
    </source>
</reference>
<reference evidence="2" key="2">
    <citation type="journal article" date="2009" name="Fungal Genet. Biol.">
        <title>The 2008 update of the Aspergillus nidulans genome annotation: a community effort.</title>
        <authorList>
            <person name="Wortman J.R."/>
            <person name="Gilsenan J.M."/>
            <person name="Joardar V."/>
            <person name="Deegan J."/>
            <person name="Clutterbuck J."/>
            <person name="Andersen M.R."/>
            <person name="Archer D."/>
            <person name="Bencina M."/>
            <person name="Braus G."/>
            <person name="Coutinho P."/>
            <person name="von Dohren H."/>
            <person name="Doonan J."/>
            <person name="Driessen A.J."/>
            <person name="Durek P."/>
            <person name="Espeso E."/>
            <person name="Fekete E."/>
            <person name="Flipphi M."/>
            <person name="Estrada C.G."/>
            <person name="Geysens S."/>
            <person name="Goldman G."/>
            <person name="de Groot P.W."/>
            <person name="Hansen K."/>
            <person name="Harris S.D."/>
            <person name="Heinekamp T."/>
            <person name="Helmstaedt K."/>
            <person name="Henrissat B."/>
            <person name="Hofmann G."/>
            <person name="Homan T."/>
            <person name="Horio T."/>
            <person name="Horiuchi H."/>
            <person name="James S."/>
            <person name="Jones M."/>
            <person name="Karaffa L."/>
            <person name="Karanyi Z."/>
            <person name="Kato M."/>
            <person name="Keller N."/>
            <person name="Kelly D.E."/>
            <person name="Kiel J.A."/>
            <person name="Kim J.M."/>
            <person name="van der Klei I.J."/>
            <person name="Klis F.M."/>
            <person name="Kovalchuk A."/>
            <person name="Krasevec N."/>
            <person name="Kubicek C.P."/>
            <person name="Liu B."/>
            <person name="Maccabe A."/>
            <person name="Meyer V."/>
            <person name="Mirabito P."/>
            <person name="Miskei M."/>
            <person name="Mos M."/>
            <person name="Mullins J."/>
            <person name="Nelson D.R."/>
            <person name="Nielsen J."/>
            <person name="Oakley B.R."/>
            <person name="Osmani S.A."/>
            <person name="Pakula T."/>
            <person name="Paszewski A."/>
            <person name="Paulsen I."/>
            <person name="Pilsyk S."/>
            <person name="Pocsi I."/>
            <person name="Punt P.J."/>
            <person name="Ram A.F."/>
            <person name="Ren Q."/>
            <person name="Robellet X."/>
            <person name="Robson G."/>
            <person name="Seiboth B."/>
            <person name="van Solingen P."/>
            <person name="Specht T."/>
            <person name="Sun J."/>
            <person name="Taheri-Talesh N."/>
            <person name="Takeshita N."/>
            <person name="Ussery D."/>
            <person name="vanKuyk P.A."/>
            <person name="Visser H."/>
            <person name="van de Vondervoort P.J."/>
            <person name="de Vries R.P."/>
            <person name="Walton J."/>
            <person name="Xiang X."/>
            <person name="Xiong Y."/>
            <person name="Zeng A.P."/>
            <person name="Brandt B.W."/>
            <person name="Cornell M.J."/>
            <person name="van den Hondel C.A."/>
            <person name="Visser J."/>
            <person name="Oliver S.G."/>
            <person name="Turner G."/>
        </authorList>
    </citation>
    <scope>GENOME REANNOTATION</scope>
    <source>
        <strain evidence="2">FGSC A4 / ATCC 38163 / CBS 112.46 / NRRL 194 / M139</strain>
    </source>
</reference>
<dbReference type="OrthoDB" id="4499526at2759"/>
<sequence>MAPSSSDVEAQVLLETKEYDSYAWVLLDDHPLRAYPADTDCHPEVTAFARKCLIVQSLVQLPHIMSYFLEQVYTQDLPGFIQTPETIGRSPGLGLELDQSAICKYDAPLQTDGVTGDAVEYILASGCTGVKVDLWQRDRELLVGSSLLNLNDDHTLQSVYLQSLQTNLDARNPAYINSTKKHGAKAEIVPVGLFDEDSTQTFILLLDVQTTLQRAWPLLFGQLEALNKSGYLSFRNAEQDLILRPVTVVVSGRGCRRLSLIDDVSRAIKGSS</sequence>
<dbReference type="InParanoid" id="Q5AZJ9"/>
<name>Q5AZJ9_EMENI</name>
<dbReference type="AlphaFoldDB" id="Q5AZJ9"/>
<dbReference type="HOGENOM" id="CLU_1023173_0_0_1"/>
<keyword evidence="2" id="KW-1185">Reference proteome</keyword>
<dbReference type="KEGG" id="ani:ANIA_06281"/>
<dbReference type="Proteomes" id="UP000000560">
    <property type="component" value="Chromosome I"/>
</dbReference>
<evidence type="ECO:0000313" key="2">
    <source>
        <dbReference type="Proteomes" id="UP000000560"/>
    </source>
</evidence>
<proteinExistence type="predicted"/>
<dbReference type="PANTHER" id="PTHR31571">
    <property type="entry name" value="ALTERED INHERITANCE OF MITOCHONDRIA PROTEIN 6"/>
    <property type="match status" value="1"/>
</dbReference>
<accession>C8V1G1</accession>
<dbReference type="GeneID" id="2871202"/>
<gene>
    <name evidence="1" type="ORF">ANIA_06281</name>
</gene>
<dbReference type="RefSeq" id="XP_663885.1">
    <property type="nucleotide sequence ID" value="XM_658793.1"/>
</dbReference>
<dbReference type="PANTHER" id="PTHR31571:SF5">
    <property type="entry name" value="ALTERED INHERITANCE OF MITOCHONDRIA PROTEIN 6"/>
    <property type="match status" value="1"/>
</dbReference>
<dbReference type="EMBL" id="BN001301">
    <property type="protein sequence ID" value="CBF69791.1"/>
    <property type="molecule type" value="Genomic_DNA"/>
</dbReference>
<organism evidence="1 2">
    <name type="scientific">Emericella nidulans (strain FGSC A4 / ATCC 38163 / CBS 112.46 / NRRL 194 / M139)</name>
    <name type="common">Aspergillus nidulans</name>
    <dbReference type="NCBI Taxonomy" id="227321"/>
    <lineage>
        <taxon>Eukaryota</taxon>
        <taxon>Fungi</taxon>
        <taxon>Dikarya</taxon>
        <taxon>Ascomycota</taxon>
        <taxon>Pezizomycotina</taxon>
        <taxon>Eurotiomycetes</taxon>
        <taxon>Eurotiomycetidae</taxon>
        <taxon>Eurotiales</taxon>
        <taxon>Aspergillaceae</taxon>
        <taxon>Aspergillus</taxon>
        <taxon>Aspergillus subgen. Nidulantes</taxon>
    </lineage>
</organism>
<evidence type="ECO:0000313" key="1">
    <source>
        <dbReference type="EMBL" id="CBF69791.1"/>
    </source>
</evidence>